<dbReference type="EMBL" id="LZYB01000003">
    <property type="protein sequence ID" value="OBV11249.1"/>
    <property type="molecule type" value="Genomic_DNA"/>
</dbReference>
<dbReference type="InterPro" id="IPR050052">
    <property type="entry name" value="ATP-dep_Clp_protease_ClpX"/>
</dbReference>
<dbReference type="Proteomes" id="UP000092484">
    <property type="component" value="Unassembled WGS sequence"/>
</dbReference>
<dbReference type="Gene3D" id="1.10.8.60">
    <property type="match status" value="1"/>
</dbReference>
<keyword evidence="7" id="KW-0645">Protease</keyword>
<dbReference type="CDD" id="cd19498">
    <property type="entry name" value="RecA-like_HslU"/>
    <property type="match status" value="1"/>
</dbReference>
<dbReference type="PANTHER" id="PTHR48102:SF3">
    <property type="entry name" value="ATP-DEPENDENT PROTEASE ATPASE SUBUNIT HSLU"/>
    <property type="match status" value="1"/>
</dbReference>
<evidence type="ECO:0000256" key="4">
    <source>
        <dbReference type="ARBA" id="ARBA00023186"/>
    </source>
</evidence>
<evidence type="ECO:0000259" key="6">
    <source>
        <dbReference type="SMART" id="SM01086"/>
    </source>
</evidence>
<feature type="domain" description="AAA+ ATPase" evidence="5">
    <location>
        <begin position="50"/>
        <end position="326"/>
    </location>
</feature>
<dbReference type="GO" id="GO:0009376">
    <property type="term" value="C:HslUV protease complex"/>
    <property type="evidence" value="ECO:0007669"/>
    <property type="project" value="InterPro"/>
</dbReference>
<comment type="similarity">
    <text evidence="1">Belongs to the ClpX chaperone family. HslU subfamily.</text>
</comment>
<dbReference type="InterPro" id="IPR027417">
    <property type="entry name" value="P-loop_NTPase"/>
</dbReference>
<organism evidence="7 8">
    <name type="scientific">Erythrobacter dokdonensis DSW-74</name>
    <dbReference type="NCBI Taxonomy" id="1300349"/>
    <lineage>
        <taxon>Bacteria</taxon>
        <taxon>Pseudomonadati</taxon>
        <taxon>Pseudomonadota</taxon>
        <taxon>Alphaproteobacteria</taxon>
        <taxon>Sphingomonadales</taxon>
        <taxon>Erythrobacteraceae</taxon>
        <taxon>Erythrobacter/Porphyrobacter group</taxon>
        <taxon>Erythrobacter</taxon>
    </lineage>
</organism>
<keyword evidence="2" id="KW-0547">Nucleotide-binding</keyword>
<dbReference type="Pfam" id="PF00004">
    <property type="entry name" value="AAA"/>
    <property type="match status" value="1"/>
</dbReference>
<dbReference type="PATRIC" id="fig|1300349.4.peg.1652"/>
<evidence type="ECO:0000313" key="7">
    <source>
        <dbReference type="EMBL" id="OBV11249.1"/>
    </source>
</evidence>
<dbReference type="SMART" id="SM01086">
    <property type="entry name" value="ClpB_D2-small"/>
    <property type="match status" value="1"/>
</dbReference>
<dbReference type="GO" id="GO:0005524">
    <property type="term" value="F:ATP binding"/>
    <property type="evidence" value="ECO:0007669"/>
    <property type="project" value="UniProtKB-KW"/>
</dbReference>
<sequence>MIDNLTPKAIVAALDEHIIGQTDAKRAVAVALRNRWRRQRLGADLRDEVTPKNILMIGPTGCGKTEISRRLAKLAEAPFVKVEATKFTEVGYVGRDVEQIARDLVEEAIRLEKERRREKVREAASEAAMDRLLNALVGENASEATRAAFRQRIVENAMNDVEVEIEVADSPSAPFDMGNMGGSMQMIDLSDMMGKAFGRKNTRRQKLRVPDAWDRLVDEEADKRLDQDDVARAALQNAETNGIVFLDEIDKIAVSDVRGGSVSREGVQRDLLPLIEGTTVATKYGPMKTDHVLFIASGAFHVAKPSDMLPELQGRLPIRVELRALTESDFVRILSETRANLVAQYKALLGTEEVTLDFTGDAIAEIAAIAAQVNTSVENIGARRLQTVMERLLEEISFEAEDHAGETIRIDAAYVRDRLAGLAGNTDLSKYIL</sequence>
<keyword evidence="4" id="KW-0143">Chaperone</keyword>
<dbReference type="InterPro" id="IPR019489">
    <property type="entry name" value="Clp_ATPase_C"/>
</dbReference>
<feature type="domain" description="Clp ATPase C-terminal" evidence="6">
    <location>
        <begin position="325"/>
        <end position="419"/>
    </location>
</feature>
<evidence type="ECO:0000256" key="1">
    <source>
        <dbReference type="ARBA" id="ARBA00009771"/>
    </source>
</evidence>
<dbReference type="NCBIfam" id="TIGR00390">
    <property type="entry name" value="hslU"/>
    <property type="match status" value="1"/>
</dbReference>
<proteinExistence type="inferred from homology"/>
<name>A0A1A7BFI2_9SPHN</name>
<evidence type="ECO:0000259" key="5">
    <source>
        <dbReference type="SMART" id="SM00382"/>
    </source>
</evidence>
<dbReference type="PANTHER" id="PTHR48102">
    <property type="entry name" value="ATP-DEPENDENT CLP PROTEASE ATP-BINDING SUBUNIT CLPX-LIKE, MITOCHONDRIAL-RELATED"/>
    <property type="match status" value="1"/>
</dbReference>
<protein>
    <submittedName>
        <fullName evidence="7">ATP-dependent protease ATP-binding subunit</fullName>
    </submittedName>
</protein>
<keyword evidence="7" id="KW-0378">Hydrolase</keyword>
<keyword evidence="3 7" id="KW-0067">ATP-binding</keyword>
<dbReference type="InterPro" id="IPR004491">
    <property type="entry name" value="HslU"/>
</dbReference>
<gene>
    <name evidence="7" type="ORF">I603_1657</name>
</gene>
<dbReference type="InterPro" id="IPR003959">
    <property type="entry name" value="ATPase_AAA_core"/>
</dbReference>
<comment type="caution">
    <text evidence="7">The sequence shown here is derived from an EMBL/GenBank/DDBJ whole genome shotgun (WGS) entry which is preliminary data.</text>
</comment>
<keyword evidence="8" id="KW-1185">Reference proteome</keyword>
<dbReference type="Pfam" id="PF07724">
    <property type="entry name" value="AAA_2"/>
    <property type="match status" value="1"/>
</dbReference>
<accession>A0A1A7BFI2</accession>
<dbReference type="STRING" id="1300349.I603_1657"/>
<dbReference type="InterPro" id="IPR003593">
    <property type="entry name" value="AAA+_ATPase"/>
</dbReference>
<evidence type="ECO:0000313" key="8">
    <source>
        <dbReference type="Proteomes" id="UP000092484"/>
    </source>
</evidence>
<dbReference type="NCBIfam" id="NF003544">
    <property type="entry name" value="PRK05201.1"/>
    <property type="match status" value="1"/>
</dbReference>
<dbReference type="GO" id="GO:0016887">
    <property type="term" value="F:ATP hydrolysis activity"/>
    <property type="evidence" value="ECO:0007669"/>
    <property type="project" value="InterPro"/>
</dbReference>
<dbReference type="GO" id="GO:0051603">
    <property type="term" value="P:proteolysis involved in protein catabolic process"/>
    <property type="evidence" value="ECO:0007669"/>
    <property type="project" value="TreeGrafter"/>
</dbReference>
<dbReference type="RefSeq" id="WP_068863906.1">
    <property type="nucleotide sequence ID" value="NZ_LZYB01000003.1"/>
</dbReference>
<dbReference type="FunFam" id="3.40.50.300:FF:000220">
    <property type="entry name" value="ATP-dependent protease ATPase subunit HslU"/>
    <property type="match status" value="1"/>
</dbReference>
<dbReference type="SMART" id="SM00382">
    <property type="entry name" value="AAA"/>
    <property type="match status" value="1"/>
</dbReference>
<dbReference type="SUPFAM" id="SSF52540">
    <property type="entry name" value="P-loop containing nucleoside triphosphate hydrolases"/>
    <property type="match status" value="1"/>
</dbReference>
<dbReference type="Gene3D" id="3.40.50.300">
    <property type="entry name" value="P-loop containing nucleotide triphosphate hydrolases"/>
    <property type="match status" value="2"/>
</dbReference>
<dbReference type="AlphaFoldDB" id="A0A1A7BFI2"/>
<reference evidence="7 8" key="1">
    <citation type="submission" date="2016-06" db="EMBL/GenBank/DDBJ databases">
        <title>Genome sequence of Porphyrobacter dokdonensis DSW-74.</title>
        <authorList>
            <person name="Kim J.F."/>
            <person name="Song J.Y."/>
        </authorList>
    </citation>
    <scope>NUCLEOTIDE SEQUENCE [LARGE SCALE GENOMIC DNA]</scope>
    <source>
        <strain evidence="7 8">DSW-74</strain>
    </source>
</reference>
<evidence type="ECO:0000256" key="2">
    <source>
        <dbReference type="ARBA" id="ARBA00022741"/>
    </source>
</evidence>
<evidence type="ECO:0000256" key="3">
    <source>
        <dbReference type="ARBA" id="ARBA00022840"/>
    </source>
</evidence>
<dbReference type="GO" id="GO:0008233">
    <property type="term" value="F:peptidase activity"/>
    <property type="evidence" value="ECO:0007669"/>
    <property type="project" value="UniProtKB-KW"/>
</dbReference>